<sequence>MKAAAQASRTKRAGNPLPAPRPGLAGANRPPATKKTGEISAARLRKWLDSKAVRSKLNAEQHEFLSLVVERVLVECNLAEARDTVRKSEEPLVWLLHGRPGTGKSHVLKFVRELFELRLGYVQGIDFVFAAFQATNAQDIDGETLHGAFGISQNSRSLLHTACAPDTSKRIALWRWLVVDEVGMISARLLAQVEVRTQGCRDPLVEHGRSLFWGGAVQGVTELHERLRCKDGWWNEVVDEMRDGRLSEKNYKYLHGKRVEGCTLSLEERRSRQRVLVDGPCDQRLSEEKFLNATVVVANNDAKYQINKDRAKAYALAADTPLTWSVAKDRAGAEALQTQACDNQAKVRWLQYHDMDTEGLCGMLPLAVGMPVALTHHVDRSRKSLLKGRRGHVHSWDWLENDQQPSVVYVKFEDADWKLDGTKEMGLYPIARTTRNWKLDKNRRPPKLGVDRAQIPLVPAFAITAHASQGKTLTAVLLDLNVDSRTHAAYGTVVASRVRSREDLLILRPFPLWLFQRGRPRAAPPQAARRPH</sequence>
<feature type="region of interest" description="Disordered" evidence="1">
    <location>
        <begin position="1"/>
        <end position="36"/>
    </location>
</feature>
<comment type="caution">
    <text evidence="2">The sequence shown here is derived from an EMBL/GenBank/DDBJ whole genome shotgun (WGS) entry which is preliminary data.</text>
</comment>
<dbReference type="Gene3D" id="3.40.50.300">
    <property type="entry name" value="P-loop containing nucleotide triphosphate hydrolases"/>
    <property type="match status" value="1"/>
</dbReference>
<proteinExistence type="predicted"/>
<accession>A0A812YF31</accession>
<dbReference type="Pfam" id="PF13604">
    <property type="entry name" value="AAA_30"/>
    <property type="match status" value="1"/>
</dbReference>
<protein>
    <submittedName>
        <fullName evidence="2">Pfh1 protein</fullName>
    </submittedName>
</protein>
<evidence type="ECO:0000313" key="2">
    <source>
        <dbReference type="EMBL" id="CAE7778048.1"/>
    </source>
</evidence>
<reference evidence="2" key="1">
    <citation type="submission" date="2021-02" db="EMBL/GenBank/DDBJ databases">
        <authorList>
            <person name="Dougan E. K."/>
            <person name="Rhodes N."/>
            <person name="Thang M."/>
            <person name="Chan C."/>
        </authorList>
    </citation>
    <scope>NUCLEOTIDE SEQUENCE</scope>
</reference>
<dbReference type="Proteomes" id="UP000601435">
    <property type="component" value="Unassembled WGS sequence"/>
</dbReference>
<gene>
    <name evidence="2" type="primary">pfh1</name>
    <name evidence="2" type="ORF">SNEC2469_LOCUS22782</name>
</gene>
<dbReference type="InterPro" id="IPR027417">
    <property type="entry name" value="P-loop_NTPase"/>
</dbReference>
<dbReference type="InterPro" id="IPR051055">
    <property type="entry name" value="PIF1_helicase"/>
</dbReference>
<feature type="compositionally biased region" description="Low complexity" evidence="1">
    <location>
        <begin position="22"/>
        <end position="31"/>
    </location>
</feature>
<organism evidence="2 3">
    <name type="scientific">Symbiodinium necroappetens</name>
    <dbReference type="NCBI Taxonomy" id="1628268"/>
    <lineage>
        <taxon>Eukaryota</taxon>
        <taxon>Sar</taxon>
        <taxon>Alveolata</taxon>
        <taxon>Dinophyceae</taxon>
        <taxon>Suessiales</taxon>
        <taxon>Symbiodiniaceae</taxon>
        <taxon>Symbiodinium</taxon>
    </lineage>
</organism>
<dbReference type="SUPFAM" id="SSF52540">
    <property type="entry name" value="P-loop containing nucleoside triphosphate hydrolases"/>
    <property type="match status" value="2"/>
</dbReference>
<dbReference type="EMBL" id="CAJNJA010041806">
    <property type="protein sequence ID" value="CAE7778048.1"/>
    <property type="molecule type" value="Genomic_DNA"/>
</dbReference>
<dbReference type="PANTHER" id="PTHR47642">
    <property type="entry name" value="ATP-DEPENDENT DNA HELICASE"/>
    <property type="match status" value="1"/>
</dbReference>
<dbReference type="OrthoDB" id="439625at2759"/>
<evidence type="ECO:0000256" key="1">
    <source>
        <dbReference type="SAM" id="MobiDB-lite"/>
    </source>
</evidence>
<evidence type="ECO:0000313" key="3">
    <source>
        <dbReference type="Proteomes" id="UP000601435"/>
    </source>
</evidence>
<keyword evidence="3" id="KW-1185">Reference proteome</keyword>
<dbReference type="AlphaFoldDB" id="A0A812YF31"/>
<name>A0A812YF31_9DINO</name>